<protein>
    <submittedName>
        <fullName evidence="3">Exocyst subunit Exo70 family protein</fullName>
    </submittedName>
</protein>
<proteinExistence type="predicted"/>
<reference evidence="3" key="1">
    <citation type="submission" date="2017-02" db="UniProtKB">
        <authorList>
            <consortium name="WormBaseParasite"/>
        </authorList>
    </citation>
    <scope>IDENTIFICATION</scope>
</reference>
<dbReference type="AlphaFoldDB" id="A0A0R3T293"/>
<organism evidence="3">
    <name type="scientific">Rodentolepis nana</name>
    <name type="common">Dwarf tapeworm</name>
    <name type="synonym">Hymenolepis nana</name>
    <dbReference type="NCBI Taxonomy" id="102285"/>
    <lineage>
        <taxon>Eukaryota</taxon>
        <taxon>Metazoa</taxon>
        <taxon>Spiralia</taxon>
        <taxon>Lophotrochozoa</taxon>
        <taxon>Platyhelminthes</taxon>
        <taxon>Cestoda</taxon>
        <taxon>Eucestoda</taxon>
        <taxon>Cyclophyllidea</taxon>
        <taxon>Hymenolepididae</taxon>
        <taxon>Rodentolepis</taxon>
    </lineage>
</organism>
<dbReference type="EMBL" id="UZAE01000365">
    <property type="protein sequence ID" value="VDN96899.1"/>
    <property type="molecule type" value="Genomic_DNA"/>
</dbReference>
<evidence type="ECO:0000313" key="3">
    <source>
        <dbReference type="WBParaSite" id="HNAJ_0000104001-mRNA-1"/>
    </source>
</evidence>
<name>A0A0R3T293_RODNA</name>
<accession>A0A0R3T293</accession>
<dbReference type="STRING" id="102285.A0A0R3T293"/>
<reference evidence="1 2" key="2">
    <citation type="submission" date="2018-11" db="EMBL/GenBank/DDBJ databases">
        <authorList>
            <consortium name="Pathogen Informatics"/>
        </authorList>
    </citation>
    <scope>NUCLEOTIDE SEQUENCE [LARGE SCALE GENOMIC DNA]</scope>
</reference>
<gene>
    <name evidence="1" type="ORF">HNAJ_LOCUS1040</name>
</gene>
<sequence>MMEIPKLTQPSTRASSAASILSVLNPHSMLSLPTWNGIRALTGVFKAFLRRLAEPICDPTSCAQLADTLSEETEEMSKSSLFTNLKNIRLNLIKISSSITSYIEDFLENGPDFSEDFKAYASLKYARSAEEVLGIVKRILESV</sequence>
<evidence type="ECO:0000313" key="2">
    <source>
        <dbReference type="Proteomes" id="UP000278807"/>
    </source>
</evidence>
<keyword evidence="2" id="KW-1185">Reference proteome</keyword>
<dbReference type="Gene3D" id="1.10.555.10">
    <property type="entry name" value="Rho GTPase activation protein"/>
    <property type="match status" value="1"/>
</dbReference>
<dbReference type="Proteomes" id="UP000278807">
    <property type="component" value="Unassembled WGS sequence"/>
</dbReference>
<dbReference type="WBParaSite" id="HNAJ_0000104001-mRNA-1">
    <property type="protein sequence ID" value="HNAJ_0000104001-mRNA-1"/>
    <property type="gene ID" value="HNAJ_0000104001"/>
</dbReference>
<evidence type="ECO:0000313" key="1">
    <source>
        <dbReference type="EMBL" id="VDN96899.1"/>
    </source>
</evidence>
<dbReference type="InterPro" id="IPR008936">
    <property type="entry name" value="Rho_GTPase_activation_prot"/>
</dbReference>